<keyword evidence="2" id="KW-0862">Zinc</keyword>
<dbReference type="Pfam" id="PF05147">
    <property type="entry name" value="LANC_like"/>
    <property type="match status" value="1"/>
</dbReference>
<dbReference type="PANTHER" id="PTHR12736:SF21">
    <property type="entry name" value="LANC-LIKE PROTEIN 2"/>
    <property type="match status" value="1"/>
</dbReference>
<reference evidence="3 5" key="2">
    <citation type="journal article" date="2013" name="Nature">
        <title>Insights into bilaterian evolution from three spiralian genomes.</title>
        <authorList>
            <person name="Simakov O."/>
            <person name="Marletaz F."/>
            <person name="Cho S.J."/>
            <person name="Edsinger-Gonzales E."/>
            <person name="Havlak P."/>
            <person name="Hellsten U."/>
            <person name="Kuo D.H."/>
            <person name="Larsson T."/>
            <person name="Lv J."/>
            <person name="Arendt D."/>
            <person name="Savage R."/>
            <person name="Osoegawa K."/>
            <person name="de Jong P."/>
            <person name="Grimwood J."/>
            <person name="Chapman J.A."/>
            <person name="Shapiro H."/>
            <person name="Aerts A."/>
            <person name="Otillar R.P."/>
            <person name="Terry A.Y."/>
            <person name="Boore J.L."/>
            <person name="Grigoriev I.V."/>
            <person name="Lindberg D.R."/>
            <person name="Seaver E.C."/>
            <person name="Weisblat D.A."/>
            <person name="Putnam N.H."/>
            <person name="Rokhsar D.S."/>
        </authorList>
    </citation>
    <scope>NUCLEOTIDE SEQUENCE</scope>
</reference>
<dbReference type="CDD" id="cd04794">
    <property type="entry name" value="euk_LANCL"/>
    <property type="match status" value="1"/>
</dbReference>
<gene>
    <name evidence="4" type="primary">20210809</name>
    <name evidence="3" type="ORF">HELRODRAFT_188186</name>
</gene>
<comment type="similarity">
    <text evidence="1">Belongs to the LanC-like protein family.</text>
</comment>
<evidence type="ECO:0000313" key="5">
    <source>
        <dbReference type="Proteomes" id="UP000015101"/>
    </source>
</evidence>
<dbReference type="HOGENOM" id="CLU_036244_0_1_1"/>
<dbReference type="Proteomes" id="UP000015101">
    <property type="component" value="Unassembled WGS sequence"/>
</dbReference>
<feature type="binding site" evidence="2">
    <location>
        <position position="318"/>
    </location>
    <ligand>
        <name>Zn(2+)</name>
        <dbReference type="ChEBI" id="CHEBI:29105"/>
    </ligand>
</feature>
<dbReference type="OrthoDB" id="10257263at2759"/>
<dbReference type="EMBL" id="KB096324">
    <property type="protein sequence ID" value="ESO05815.1"/>
    <property type="molecule type" value="Genomic_DNA"/>
</dbReference>
<sequence>MENLTATGKIAGKRDREVLVSPAEYHHISTTTKHFVNKFSDYCDDGSASSTSQLLDSSEHSILRQQIKDSLKKKANELLSDLENNYKPQWNDFSVYTGSAGLALLYFEAYEKLTNDEKRKQDYLETSTRYLNKSLEHMHGSEVTFLCGNAGPMAVGTVVFHHAGINIKSEQCLDGLLSLCQKALNEPNLPNELLYGRAGYLYSLMFVEGYLGFGSIDTNLLAKLGEVILTNGKMFAKSHQFPCPLMYEWYNTLYLGTAHGITGILYMLLKLKDRNLISLHWHSDIKETIDYLMTLKYPSGNYPAAIEDNSVDELVHWCHGAPGWLYMFLAAHKSFGSPRYLQAAEECGDVVWQRGLLKKGYGICHGVAGNAFCFLALYNATNKEKHLHRALKFAEFIFEYGKHGCRIADTPYSLFEGMAGTIYFLMNVMHPKYAKFPAFEI</sequence>
<dbReference type="PANTHER" id="PTHR12736">
    <property type="entry name" value="LANC-LIKE PROTEIN"/>
    <property type="match status" value="1"/>
</dbReference>
<evidence type="ECO:0000313" key="4">
    <source>
        <dbReference type="EnsemblMetazoa" id="HelroP188186"/>
    </source>
</evidence>
<protein>
    <recommendedName>
        <fullName evidence="6">LanC-like protein 2</fullName>
    </recommendedName>
</protein>
<dbReference type="GeneID" id="20210809"/>
<accession>T1FPR2</accession>
<dbReference type="PRINTS" id="PR01950">
    <property type="entry name" value="LANCSUPER"/>
</dbReference>
<dbReference type="SMART" id="SM01260">
    <property type="entry name" value="LANC_like"/>
    <property type="match status" value="1"/>
</dbReference>
<evidence type="ECO:0000256" key="1">
    <source>
        <dbReference type="ARBA" id="ARBA00007179"/>
    </source>
</evidence>
<dbReference type="InterPro" id="IPR020464">
    <property type="entry name" value="LanC-like_prot_euk"/>
</dbReference>
<dbReference type="KEGG" id="hro:HELRODRAFT_188186"/>
<dbReference type="RefSeq" id="XP_009015183.1">
    <property type="nucleotide sequence ID" value="XM_009016935.1"/>
</dbReference>
<evidence type="ECO:0008006" key="6">
    <source>
        <dbReference type="Google" id="ProtNLM"/>
    </source>
</evidence>
<dbReference type="GO" id="GO:0046872">
    <property type="term" value="F:metal ion binding"/>
    <property type="evidence" value="ECO:0007669"/>
    <property type="project" value="UniProtKB-KW"/>
</dbReference>
<dbReference type="InParanoid" id="T1FPR2"/>
<dbReference type="GO" id="GO:0005975">
    <property type="term" value="P:carbohydrate metabolic process"/>
    <property type="evidence" value="ECO:0007669"/>
    <property type="project" value="InterPro"/>
</dbReference>
<dbReference type="OMA" id="CKAAQVY"/>
<proteinExistence type="inferred from homology"/>
<dbReference type="SUPFAM" id="SSF158745">
    <property type="entry name" value="LanC-like"/>
    <property type="match status" value="1"/>
</dbReference>
<feature type="binding site" evidence="2">
    <location>
        <position position="364"/>
    </location>
    <ligand>
        <name>Zn(2+)</name>
        <dbReference type="ChEBI" id="CHEBI:29105"/>
    </ligand>
</feature>
<dbReference type="GO" id="GO:0031179">
    <property type="term" value="P:peptide modification"/>
    <property type="evidence" value="ECO:0007669"/>
    <property type="project" value="InterPro"/>
</dbReference>
<dbReference type="FunCoup" id="T1FPR2">
    <property type="interactions" value="169"/>
</dbReference>
<dbReference type="PRINTS" id="PR01951">
    <property type="entry name" value="LANCEUKARYTE"/>
</dbReference>
<evidence type="ECO:0000313" key="3">
    <source>
        <dbReference type="EMBL" id="ESO05815.1"/>
    </source>
</evidence>
<reference evidence="4" key="3">
    <citation type="submission" date="2015-06" db="UniProtKB">
        <authorList>
            <consortium name="EnsemblMetazoa"/>
        </authorList>
    </citation>
    <scope>IDENTIFICATION</scope>
</reference>
<organism evidence="4 5">
    <name type="scientific">Helobdella robusta</name>
    <name type="common">Californian leech</name>
    <dbReference type="NCBI Taxonomy" id="6412"/>
    <lineage>
        <taxon>Eukaryota</taxon>
        <taxon>Metazoa</taxon>
        <taxon>Spiralia</taxon>
        <taxon>Lophotrochozoa</taxon>
        <taxon>Annelida</taxon>
        <taxon>Clitellata</taxon>
        <taxon>Hirudinea</taxon>
        <taxon>Rhynchobdellida</taxon>
        <taxon>Glossiphoniidae</taxon>
        <taxon>Helobdella</taxon>
    </lineage>
</organism>
<dbReference type="InterPro" id="IPR012341">
    <property type="entry name" value="6hp_glycosidase-like_sf"/>
</dbReference>
<name>T1FPR2_HELRO</name>
<keyword evidence="2" id="KW-0479">Metal-binding</keyword>
<dbReference type="Gene3D" id="1.50.10.10">
    <property type="match status" value="1"/>
</dbReference>
<dbReference type="CTD" id="20210809"/>
<dbReference type="EMBL" id="AMQM01000408">
    <property type="status" value="NOT_ANNOTATED_CDS"/>
    <property type="molecule type" value="Genomic_DNA"/>
</dbReference>
<keyword evidence="5" id="KW-1185">Reference proteome</keyword>
<dbReference type="EnsemblMetazoa" id="HelroT188186">
    <property type="protein sequence ID" value="HelroP188186"/>
    <property type="gene ID" value="HelroG188186"/>
</dbReference>
<dbReference type="AlphaFoldDB" id="T1FPR2"/>
<dbReference type="GO" id="GO:0005886">
    <property type="term" value="C:plasma membrane"/>
    <property type="evidence" value="ECO:0000318"/>
    <property type="project" value="GO_Central"/>
</dbReference>
<reference evidence="5" key="1">
    <citation type="submission" date="2012-12" db="EMBL/GenBank/DDBJ databases">
        <authorList>
            <person name="Hellsten U."/>
            <person name="Grimwood J."/>
            <person name="Chapman J.A."/>
            <person name="Shapiro H."/>
            <person name="Aerts A."/>
            <person name="Otillar R.P."/>
            <person name="Terry A.Y."/>
            <person name="Boore J.L."/>
            <person name="Simakov O."/>
            <person name="Marletaz F."/>
            <person name="Cho S.-J."/>
            <person name="Edsinger-Gonzales E."/>
            <person name="Havlak P."/>
            <person name="Kuo D.-H."/>
            <person name="Larsson T."/>
            <person name="Lv J."/>
            <person name="Arendt D."/>
            <person name="Savage R."/>
            <person name="Osoegawa K."/>
            <person name="de Jong P."/>
            <person name="Lindberg D.R."/>
            <person name="Seaver E.C."/>
            <person name="Weisblat D.A."/>
            <person name="Putnam N.H."/>
            <person name="Grigoriev I.V."/>
            <person name="Rokhsar D.S."/>
        </authorList>
    </citation>
    <scope>NUCLEOTIDE SEQUENCE</scope>
</reference>
<evidence type="ECO:0000256" key="2">
    <source>
        <dbReference type="PIRSR" id="PIRSR607822-1"/>
    </source>
</evidence>
<feature type="binding site" evidence="2">
    <location>
        <position position="365"/>
    </location>
    <ligand>
        <name>Zn(2+)</name>
        <dbReference type="ChEBI" id="CHEBI:29105"/>
    </ligand>
</feature>
<dbReference type="InterPro" id="IPR007822">
    <property type="entry name" value="LANC-like"/>
</dbReference>
<dbReference type="eggNOG" id="KOG2787">
    <property type="taxonomic scope" value="Eukaryota"/>
</dbReference>